<feature type="compositionally biased region" description="Basic and acidic residues" evidence="1">
    <location>
        <begin position="290"/>
        <end position="303"/>
    </location>
</feature>
<name>A0A8S1Q341_9CILI</name>
<feature type="region of interest" description="Disordered" evidence="1">
    <location>
        <begin position="72"/>
        <end position="362"/>
    </location>
</feature>
<feature type="compositionally biased region" description="Basic and acidic residues" evidence="1">
    <location>
        <begin position="258"/>
        <end position="270"/>
    </location>
</feature>
<feature type="compositionally biased region" description="Polar residues" evidence="1">
    <location>
        <begin position="125"/>
        <end position="150"/>
    </location>
</feature>
<dbReference type="Proteomes" id="UP000692954">
    <property type="component" value="Unassembled WGS sequence"/>
</dbReference>
<reference evidence="2" key="1">
    <citation type="submission" date="2021-01" db="EMBL/GenBank/DDBJ databases">
        <authorList>
            <consortium name="Genoscope - CEA"/>
            <person name="William W."/>
        </authorList>
    </citation>
    <scope>NUCLEOTIDE SEQUENCE</scope>
</reference>
<feature type="compositionally biased region" description="Basic residues" evidence="1">
    <location>
        <begin position="187"/>
        <end position="196"/>
    </location>
</feature>
<protein>
    <submittedName>
        <fullName evidence="2">Uncharacterized protein</fullName>
    </submittedName>
</protein>
<evidence type="ECO:0000313" key="2">
    <source>
        <dbReference type="EMBL" id="CAD8109868.1"/>
    </source>
</evidence>
<keyword evidence="3" id="KW-1185">Reference proteome</keyword>
<feature type="compositionally biased region" description="Polar residues" evidence="1">
    <location>
        <begin position="1"/>
        <end position="10"/>
    </location>
</feature>
<accession>A0A8S1Q341</accession>
<feature type="compositionally biased region" description="Low complexity" evidence="1">
    <location>
        <begin position="98"/>
        <end position="112"/>
    </location>
</feature>
<dbReference type="OrthoDB" id="311484at2759"/>
<feature type="compositionally biased region" description="Acidic residues" evidence="1">
    <location>
        <begin position="353"/>
        <end position="362"/>
    </location>
</feature>
<dbReference type="EMBL" id="CAJJDN010000094">
    <property type="protein sequence ID" value="CAD8109868.1"/>
    <property type="molecule type" value="Genomic_DNA"/>
</dbReference>
<feature type="region of interest" description="Disordered" evidence="1">
    <location>
        <begin position="1"/>
        <end position="31"/>
    </location>
</feature>
<feature type="compositionally biased region" description="Low complexity" evidence="1">
    <location>
        <begin position="197"/>
        <end position="206"/>
    </location>
</feature>
<feature type="compositionally biased region" description="Basic and acidic residues" evidence="1">
    <location>
        <begin position="316"/>
        <end position="333"/>
    </location>
</feature>
<evidence type="ECO:0000256" key="1">
    <source>
        <dbReference type="SAM" id="MobiDB-lite"/>
    </source>
</evidence>
<dbReference type="AlphaFoldDB" id="A0A8S1Q341"/>
<feature type="compositionally biased region" description="Basic and acidic residues" evidence="1">
    <location>
        <begin position="160"/>
        <end position="174"/>
    </location>
</feature>
<sequence length="362" mass="42482">MIQSKQSKQKFNIEDCSESEQEETQRKSLNAQSQSLFQTSLFSALDSQAKQIKKKPIVKKSMTEFLNNYDQNFDDVFGSMNIPMDINENHQESKKNQHNNNNKDNNNNNGQKSNKKQQKKRPIESVNSELDSNSNSDFETTIKKQSTKSNRNGKRKQSKRIVDSEQSDEYKDMEQVQQMQQIENKIKKQSQQKKQTKLNNKQSSEEQSSENKKYNPNSLDLPQDSKKDKKGQKLKTAIFNFGEEETQTKKQTKQIKKINKDQKQDTDKKQNPKTKNKREIEQDDDDDSDKIEQLIKEYQKQEQELQNNLIIKKGKQQKENVPRQQKVESKDKNIVFNKDSIKMNSMIPKSNKDDDEDNIKDK</sequence>
<gene>
    <name evidence="2" type="ORF">PSON_ATCC_30995.1.T0940170</name>
</gene>
<organism evidence="2 3">
    <name type="scientific">Paramecium sonneborni</name>
    <dbReference type="NCBI Taxonomy" id="65129"/>
    <lineage>
        <taxon>Eukaryota</taxon>
        <taxon>Sar</taxon>
        <taxon>Alveolata</taxon>
        <taxon>Ciliophora</taxon>
        <taxon>Intramacronucleata</taxon>
        <taxon>Oligohymenophorea</taxon>
        <taxon>Peniculida</taxon>
        <taxon>Parameciidae</taxon>
        <taxon>Paramecium</taxon>
    </lineage>
</organism>
<proteinExistence type="predicted"/>
<evidence type="ECO:0000313" key="3">
    <source>
        <dbReference type="Proteomes" id="UP000692954"/>
    </source>
</evidence>
<comment type="caution">
    <text evidence="2">The sequence shown here is derived from an EMBL/GenBank/DDBJ whole genome shotgun (WGS) entry which is preliminary data.</text>
</comment>